<comment type="caution">
    <text evidence="2">The sequence shown here is derived from an EMBL/GenBank/DDBJ whole genome shotgun (WGS) entry which is preliminary data.</text>
</comment>
<evidence type="ECO:0000313" key="3">
    <source>
        <dbReference type="Proteomes" id="UP001326199"/>
    </source>
</evidence>
<organism evidence="2 3">
    <name type="scientific">Podospora pseudopauciseta</name>
    <dbReference type="NCBI Taxonomy" id="2093780"/>
    <lineage>
        <taxon>Eukaryota</taxon>
        <taxon>Fungi</taxon>
        <taxon>Dikarya</taxon>
        <taxon>Ascomycota</taxon>
        <taxon>Pezizomycotina</taxon>
        <taxon>Sordariomycetes</taxon>
        <taxon>Sordariomycetidae</taxon>
        <taxon>Sordariales</taxon>
        <taxon>Podosporaceae</taxon>
        <taxon>Podospora</taxon>
    </lineage>
</organism>
<keyword evidence="3" id="KW-1185">Reference proteome</keyword>
<reference evidence="2 3" key="1">
    <citation type="journal article" date="2023" name="bioRxiv">
        <title>High-quality genome assemblies of four members of thePodospora anserinaspecies complex.</title>
        <authorList>
            <person name="Ament-Velasquez S.L."/>
            <person name="Vogan A.A."/>
            <person name="Wallerman O."/>
            <person name="Hartmann F."/>
            <person name="Gautier V."/>
            <person name="Silar P."/>
            <person name="Giraud T."/>
            <person name="Johannesson H."/>
        </authorList>
    </citation>
    <scope>NUCLEOTIDE SEQUENCE [LARGE SCALE GENOMIC DNA]</scope>
    <source>
        <strain evidence="2 3">CBS 411.78</strain>
    </source>
</reference>
<accession>A0ABR0H6J8</accession>
<feature type="transmembrane region" description="Helical" evidence="1">
    <location>
        <begin position="126"/>
        <end position="147"/>
    </location>
</feature>
<evidence type="ECO:0000313" key="2">
    <source>
        <dbReference type="EMBL" id="KAK4663619.1"/>
    </source>
</evidence>
<protein>
    <submittedName>
        <fullName evidence="2">Uncharacterized protein</fullName>
    </submittedName>
</protein>
<name>A0ABR0H6J8_9PEZI</name>
<gene>
    <name evidence="2" type="ORF">QC763_609965</name>
</gene>
<dbReference type="GeneID" id="87935161"/>
<dbReference type="RefSeq" id="XP_062763585.1">
    <property type="nucleotide sequence ID" value="XM_062914818.1"/>
</dbReference>
<evidence type="ECO:0000256" key="1">
    <source>
        <dbReference type="SAM" id="Phobius"/>
    </source>
</evidence>
<proteinExistence type="predicted"/>
<keyword evidence="1" id="KW-0812">Transmembrane</keyword>
<keyword evidence="1" id="KW-1133">Transmembrane helix</keyword>
<sequence>MYWFILDDLSQPHNREAQEVDLSIVVVFYPKNLARNRSIPSCGEIPLIFLLTTLTLVSTLTTLSIATPVLHWPRQVNDTILPITNGTALTAPTTEAAVDAEPVDATTDLTMATNINIMSSLMAIKLLDAVLGVALGEVLVLNLGAYVQRFNTMMNAGMGMVGRAGVVEEERKGVVEHMEPEAVMGEIVDEVEAAVEDVEVEAAEPVVGNEEGVEVGAEAMMMGA</sequence>
<dbReference type="Proteomes" id="UP001326199">
    <property type="component" value="Unassembled WGS sequence"/>
</dbReference>
<keyword evidence="1" id="KW-0472">Membrane</keyword>
<feature type="transmembrane region" description="Helical" evidence="1">
    <location>
        <begin position="45"/>
        <end position="66"/>
    </location>
</feature>
<dbReference type="EMBL" id="JAFFHB010000008">
    <property type="protein sequence ID" value="KAK4663619.1"/>
    <property type="molecule type" value="Genomic_DNA"/>
</dbReference>